<dbReference type="GO" id="GO:0009002">
    <property type="term" value="F:serine-type D-Ala-D-Ala carboxypeptidase activity"/>
    <property type="evidence" value="ECO:0007669"/>
    <property type="project" value="UniProtKB-EC"/>
</dbReference>
<dbReference type="GO" id="GO:0030288">
    <property type="term" value="C:outer membrane-bounded periplasmic space"/>
    <property type="evidence" value="ECO:0007669"/>
    <property type="project" value="TreeGrafter"/>
</dbReference>
<evidence type="ECO:0000259" key="19">
    <source>
        <dbReference type="Pfam" id="PF00905"/>
    </source>
</evidence>
<evidence type="ECO:0000256" key="6">
    <source>
        <dbReference type="ARBA" id="ARBA00022676"/>
    </source>
</evidence>
<evidence type="ECO:0000313" key="21">
    <source>
        <dbReference type="EMBL" id="HEA87373.1"/>
    </source>
</evidence>
<keyword evidence="4" id="KW-0121">Carboxypeptidase</keyword>
<dbReference type="GO" id="GO:0008955">
    <property type="term" value="F:peptidoglycan glycosyltransferase activity"/>
    <property type="evidence" value="ECO:0007669"/>
    <property type="project" value="UniProtKB-EC"/>
</dbReference>
<evidence type="ECO:0000256" key="9">
    <source>
        <dbReference type="ARBA" id="ARBA00022801"/>
    </source>
</evidence>
<evidence type="ECO:0000259" key="20">
    <source>
        <dbReference type="Pfam" id="PF00912"/>
    </source>
</evidence>
<keyword evidence="9" id="KW-0378">Hydrolase</keyword>
<keyword evidence="10" id="KW-0133">Cell shape</keyword>
<dbReference type="InterPro" id="IPR012338">
    <property type="entry name" value="Beta-lactam/transpept-like"/>
</dbReference>
<dbReference type="GO" id="GO:0009252">
    <property type="term" value="P:peptidoglycan biosynthetic process"/>
    <property type="evidence" value="ECO:0007669"/>
    <property type="project" value="UniProtKB-KW"/>
</dbReference>
<dbReference type="InterPro" id="IPR023346">
    <property type="entry name" value="Lysozyme-like_dom_sf"/>
</dbReference>
<name>A0A7C1NLY5_UNCW3</name>
<evidence type="ECO:0000256" key="2">
    <source>
        <dbReference type="ARBA" id="ARBA00007090"/>
    </source>
</evidence>
<dbReference type="FunFam" id="1.10.3810.10:FF:000001">
    <property type="entry name" value="Penicillin-binding protein 1A"/>
    <property type="match status" value="1"/>
</dbReference>
<dbReference type="InterPro" id="IPR001264">
    <property type="entry name" value="Glyco_trans_51"/>
</dbReference>
<proteinExistence type="inferred from homology"/>
<reference evidence="21" key="1">
    <citation type="journal article" date="2020" name="mSystems">
        <title>Genome- and Community-Level Interaction Insights into Carbon Utilization and Element Cycling Functions of Hydrothermarchaeota in Hydrothermal Sediment.</title>
        <authorList>
            <person name="Zhou Z."/>
            <person name="Liu Y."/>
            <person name="Xu W."/>
            <person name="Pan J."/>
            <person name="Luo Z.H."/>
            <person name="Li M."/>
        </authorList>
    </citation>
    <scope>NUCLEOTIDE SEQUENCE [LARGE SCALE GENOMIC DNA]</scope>
    <source>
        <strain evidence="21">SpSt-265</strain>
        <strain evidence="22">SpSt-465</strain>
    </source>
</reference>
<dbReference type="Pfam" id="PF00912">
    <property type="entry name" value="Transgly"/>
    <property type="match status" value="1"/>
</dbReference>
<dbReference type="GO" id="GO:0008658">
    <property type="term" value="F:penicillin binding"/>
    <property type="evidence" value="ECO:0007669"/>
    <property type="project" value="InterPro"/>
</dbReference>
<comment type="subcellular location">
    <subcellularLocation>
        <location evidence="1">Membrane</location>
    </subcellularLocation>
</comment>
<keyword evidence="5" id="KW-0645">Protease</keyword>
<dbReference type="GO" id="GO:0008360">
    <property type="term" value="P:regulation of cell shape"/>
    <property type="evidence" value="ECO:0007669"/>
    <property type="project" value="UniProtKB-KW"/>
</dbReference>
<dbReference type="GO" id="GO:0006508">
    <property type="term" value="P:proteolysis"/>
    <property type="evidence" value="ECO:0007669"/>
    <property type="project" value="UniProtKB-KW"/>
</dbReference>
<comment type="caution">
    <text evidence="21">The sequence shown here is derived from an EMBL/GenBank/DDBJ whole genome shotgun (WGS) entry which is preliminary data.</text>
</comment>
<dbReference type="PANTHER" id="PTHR32282:SF27">
    <property type="entry name" value="PENICILLIN-BINDING PROTEIN 1A"/>
    <property type="match status" value="1"/>
</dbReference>
<evidence type="ECO:0000256" key="11">
    <source>
        <dbReference type="ARBA" id="ARBA00022984"/>
    </source>
</evidence>
<keyword evidence="14" id="KW-0511">Multifunctional enzyme</keyword>
<evidence type="ECO:0000256" key="13">
    <source>
        <dbReference type="ARBA" id="ARBA00023136"/>
    </source>
</evidence>
<evidence type="ECO:0000256" key="3">
    <source>
        <dbReference type="ARBA" id="ARBA00007739"/>
    </source>
</evidence>
<feature type="transmembrane region" description="Helical" evidence="18">
    <location>
        <begin position="12"/>
        <end position="31"/>
    </location>
</feature>
<evidence type="ECO:0000256" key="16">
    <source>
        <dbReference type="ARBA" id="ARBA00034000"/>
    </source>
</evidence>
<evidence type="ECO:0000256" key="8">
    <source>
        <dbReference type="ARBA" id="ARBA00022692"/>
    </source>
</evidence>
<dbReference type="Gene3D" id="1.10.3810.10">
    <property type="entry name" value="Biosynthetic peptidoglycan transglycosylase-like"/>
    <property type="match status" value="1"/>
</dbReference>
<dbReference type="Pfam" id="PF00905">
    <property type="entry name" value="Transpeptidase"/>
    <property type="match status" value="1"/>
</dbReference>
<keyword evidence="13 18" id="KW-0472">Membrane</keyword>
<evidence type="ECO:0000256" key="5">
    <source>
        <dbReference type="ARBA" id="ARBA00022670"/>
    </source>
</evidence>
<comment type="catalytic activity">
    <reaction evidence="16">
        <text>Preferential cleavage: (Ac)2-L-Lys-D-Ala-|-D-Ala. Also transpeptidation of peptidyl-alanyl moieties that are N-acyl substituents of D-alanine.</text>
        <dbReference type="EC" id="3.4.16.4"/>
    </reaction>
</comment>
<dbReference type="Gene3D" id="3.40.710.10">
    <property type="entry name" value="DD-peptidase/beta-lactamase superfamily"/>
    <property type="match status" value="1"/>
</dbReference>
<gene>
    <name evidence="21" type="ORF">ENP94_05090</name>
    <name evidence="22" type="ORF">ENS16_06525</name>
</gene>
<dbReference type="NCBIfam" id="TIGR02074">
    <property type="entry name" value="PBP_1a_fam"/>
    <property type="match status" value="1"/>
</dbReference>
<comment type="catalytic activity">
    <reaction evidence="17">
        <text>[GlcNAc-(1-&gt;4)-Mur2Ac(oyl-L-Ala-gamma-D-Glu-L-Lys-D-Ala-D-Ala)](n)-di-trans,octa-cis-undecaprenyl diphosphate + beta-D-GlcNAc-(1-&gt;4)-Mur2Ac(oyl-L-Ala-gamma-D-Glu-L-Lys-D-Ala-D-Ala)-di-trans,octa-cis-undecaprenyl diphosphate = [GlcNAc-(1-&gt;4)-Mur2Ac(oyl-L-Ala-gamma-D-Glu-L-Lys-D-Ala-D-Ala)](n+1)-di-trans,octa-cis-undecaprenyl diphosphate + di-trans,octa-cis-undecaprenyl diphosphate + H(+)</text>
        <dbReference type="Rhea" id="RHEA:23708"/>
        <dbReference type="Rhea" id="RHEA-COMP:9602"/>
        <dbReference type="Rhea" id="RHEA-COMP:9603"/>
        <dbReference type="ChEBI" id="CHEBI:15378"/>
        <dbReference type="ChEBI" id="CHEBI:58405"/>
        <dbReference type="ChEBI" id="CHEBI:60033"/>
        <dbReference type="ChEBI" id="CHEBI:78435"/>
        <dbReference type="EC" id="2.4.99.28"/>
    </reaction>
</comment>
<feature type="domain" description="Glycosyl transferase family 51" evidence="20">
    <location>
        <begin position="59"/>
        <end position="234"/>
    </location>
</feature>
<evidence type="ECO:0000313" key="22">
    <source>
        <dbReference type="EMBL" id="HFJ54328.1"/>
    </source>
</evidence>
<dbReference type="AlphaFoldDB" id="A0A7C1NLY5"/>
<dbReference type="GO" id="GO:0071555">
    <property type="term" value="P:cell wall organization"/>
    <property type="evidence" value="ECO:0007669"/>
    <property type="project" value="UniProtKB-KW"/>
</dbReference>
<dbReference type="InterPro" id="IPR036950">
    <property type="entry name" value="PBP_transglycosylase"/>
</dbReference>
<sequence>MNLVSRSLRITLLVALIILLLTGGLLVLGYLRLRADLPAPETIINYKAPASTRLVDCRGRVISEFFQEKRRPVPLETIPEYLVRSVVAVEDKRFYSHWGIDLIRVAGSIVANLLHPRNLQGASTITQQLARSMFLTPRRQLSRKLKEMVLAIELERHYSKEEILEMYLNQVWFGGSIYGVAAASERYFGKHISRLDPAECATLGAMIANPSAYSPYKYPQRLLRRRNYFLGKMHRLGLLTKKEYEQAAAQPLNVLPPGSATNEAPYFVEEIRRYLINTYGYDFVYKSGATVYTTLDLDIQAAANRALLGWLEQLEQDYRLRPTKARYDSIFKNDSTDPAPGYLQGALIVEDVQTGEIRAMIGGRDFRHSEFNRATQALRQVGSAFKPFVYAAALDNGYTAADIENDSALVIRIPGQPDYRPKNYDQKFLGRMTLRRALALSRNIIAVRLCEKIGPDVVARYASLMGIEHKVPAYYSIALGSIDLSLLEMTNAFNTIANQGIRLTPFMITRIVDDQGHVLEEHHPEPRLAIRPQTAYVLTSMMQSVVNEGTATTIRALGFTGPAAGKTGTTDDYTDAWFIGFTPTLTCGVWIGYDQKRTIFRGATGGVIAAPVWGELMKQVYQDTLSAFPVPPEIVTLPICEQTGKLATPLCPRARYEVFIQGTEPTASCPLHSR</sequence>
<evidence type="ECO:0000256" key="15">
    <source>
        <dbReference type="ARBA" id="ARBA00023316"/>
    </source>
</evidence>
<dbReference type="PANTHER" id="PTHR32282">
    <property type="entry name" value="BINDING PROTEIN TRANSPEPTIDASE, PUTATIVE-RELATED"/>
    <property type="match status" value="1"/>
</dbReference>
<accession>A0A7C1NLY5</accession>
<evidence type="ECO:0000256" key="7">
    <source>
        <dbReference type="ARBA" id="ARBA00022679"/>
    </source>
</evidence>
<keyword evidence="11" id="KW-0573">Peptidoglycan synthesis</keyword>
<dbReference type="InterPro" id="IPR001460">
    <property type="entry name" value="PCN-bd_Tpept"/>
</dbReference>
<organism evidence="21">
    <name type="scientific">candidate division WOR-3 bacterium</name>
    <dbReference type="NCBI Taxonomy" id="2052148"/>
    <lineage>
        <taxon>Bacteria</taxon>
        <taxon>Bacteria division WOR-3</taxon>
    </lineage>
</organism>
<dbReference type="EMBL" id="DSLG01000005">
    <property type="protein sequence ID" value="HEA87373.1"/>
    <property type="molecule type" value="Genomic_DNA"/>
</dbReference>
<dbReference type="SUPFAM" id="SSF56601">
    <property type="entry name" value="beta-lactamase/transpeptidase-like"/>
    <property type="match status" value="1"/>
</dbReference>
<evidence type="ECO:0000256" key="17">
    <source>
        <dbReference type="ARBA" id="ARBA00049902"/>
    </source>
</evidence>
<evidence type="ECO:0000256" key="14">
    <source>
        <dbReference type="ARBA" id="ARBA00023268"/>
    </source>
</evidence>
<dbReference type="InterPro" id="IPR050396">
    <property type="entry name" value="Glycosyltr_51/Transpeptidase"/>
</dbReference>
<keyword evidence="7" id="KW-0808">Transferase</keyword>
<keyword evidence="6" id="KW-0328">Glycosyltransferase</keyword>
<keyword evidence="8 18" id="KW-0812">Transmembrane</keyword>
<comment type="similarity">
    <text evidence="2">In the C-terminal section; belongs to the transpeptidase family.</text>
</comment>
<dbReference type="EMBL" id="DSTU01000008">
    <property type="protein sequence ID" value="HFJ54328.1"/>
    <property type="molecule type" value="Genomic_DNA"/>
</dbReference>
<dbReference type="SUPFAM" id="SSF53955">
    <property type="entry name" value="Lysozyme-like"/>
    <property type="match status" value="1"/>
</dbReference>
<keyword evidence="12 18" id="KW-1133">Transmembrane helix</keyword>
<evidence type="ECO:0000256" key="10">
    <source>
        <dbReference type="ARBA" id="ARBA00022960"/>
    </source>
</evidence>
<keyword evidence="15" id="KW-0961">Cell wall biogenesis/degradation</keyword>
<evidence type="ECO:0000256" key="12">
    <source>
        <dbReference type="ARBA" id="ARBA00022989"/>
    </source>
</evidence>
<protein>
    <submittedName>
        <fullName evidence="21">PBP1A family penicillin-binding protein</fullName>
    </submittedName>
</protein>
<feature type="domain" description="Penicillin-binding protein transpeptidase" evidence="19">
    <location>
        <begin position="345"/>
        <end position="617"/>
    </location>
</feature>
<dbReference type="GO" id="GO:0016020">
    <property type="term" value="C:membrane"/>
    <property type="evidence" value="ECO:0007669"/>
    <property type="project" value="UniProtKB-SubCell"/>
</dbReference>
<comment type="similarity">
    <text evidence="3">In the N-terminal section; belongs to the glycosyltransferase 51 family.</text>
</comment>
<evidence type="ECO:0000256" key="18">
    <source>
        <dbReference type="SAM" id="Phobius"/>
    </source>
</evidence>
<evidence type="ECO:0000256" key="4">
    <source>
        <dbReference type="ARBA" id="ARBA00022645"/>
    </source>
</evidence>
<evidence type="ECO:0000256" key="1">
    <source>
        <dbReference type="ARBA" id="ARBA00004370"/>
    </source>
</evidence>